<dbReference type="GO" id="GO:0009279">
    <property type="term" value="C:cell outer membrane"/>
    <property type="evidence" value="ECO:0007669"/>
    <property type="project" value="UniProtKB-SubCell"/>
</dbReference>
<keyword evidence="1 3" id="KW-0732">Signal</keyword>
<dbReference type="SUPFAM" id="SSF56935">
    <property type="entry name" value="Porins"/>
    <property type="match status" value="1"/>
</dbReference>
<proteinExistence type="inferred from homology"/>
<protein>
    <recommendedName>
        <fullName evidence="4">TonB-dependent receptor plug domain-containing protein</fullName>
    </recommendedName>
</protein>
<evidence type="ECO:0000259" key="4">
    <source>
        <dbReference type="Pfam" id="PF07715"/>
    </source>
</evidence>
<evidence type="ECO:0000313" key="6">
    <source>
        <dbReference type="Proteomes" id="UP000266389"/>
    </source>
</evidence>
<dbReference type="Gene3D" id="2.170.130.10">
    <property type="entry name" value="TonB-dependent receptor, plug domain"/>
    <property type="match status" value="1"/>
</dbReference>
<dbReference type="SUPFAM" id="SSF49464">
    <property type="entry name" value="Carboxypeptidase regulatory domain-like"/>
    <property type="match status" value="1"/>
</dbReference>
<organism evidence="5 6">
    <name type="scientific">Candidatus Thermochlorobacter aerophilus</name>
    <dbReference type="NCBI Taxonomy" id="1868324"/>
    <lineage>
        <taxon>Bacteria</taxon>
        <taxon>Pseudomonadati</taxon>
        <taxon>Chlorobiota</taxon>
        <taxon>Chlorobiia</taxon>
        <taxon>Chlorobiales</taxon>
        <taxon>Candidatus Thermochlorobacteriaceae</taxon>
        <taxon>Candidatus Thermochlorobacter</taxon>
    </lineage>
</organism>
<dbReference type="PANTHER" id="PTHR30069:SF29">
    <property type="entry name" value="HEMOGLOBIN AND HEMOGLOBIN-HAPTOGLOBIN-BINDING PROTEIN 1-RELATED"/>
    <property type="match status" value="1"/>
</dbReference>
<sequence>MKKVILFFITWLFAVGAYAQERTISGTVRAAEDASPLIGASVQVKGTKVGTKTDVNGRYTLQVPADATTLVFSYIGYRTIEVAIGDRTVIDVSLEIDAKMAAEIVVTGVAEGTPTKKLGFAIGKVDEQILKEVPAVDPANALRGKVSGVIIVQPTGIPGTAPTIRLRGSTNIQGQSEPLIIIDGIITPPGTTLADIDINSVESIEVIKGAAGASLYGSQAANGVIQIITKRGADNPNATDFTARTEWGITDLQRLYPLNKSHRWQIDPATGDFQRASPTGITRVFKPDQLMDSPYPGQVRDHQKELFKNRSFNQNYFAVGATGKNTNFFASGARLFNQGILELTPAFDRYNLNLNVDHKISDFKLTGSFRYTNSVGPDAIERTQGGPFYGVLLLEPDFDIYATNPDGSPYWAYPGQVPIPGGRPTVAGNNAINPLYSLSTTTFDLRRSRILANAALSYQILSWWRVEAQGSYDRAEEFFKRVTRRDTYNSNMNAYTGGGLFQSEDLMTGSC</sequence>
<evidence type="ECO:0000256" key="1">
    <source>
        <dbReference type="ARBA" id="ARBA00022729"/>
    </source>
</evidence>
<keyword evidence="2" id="KW-0812">Transmembrane</keyword>
<dbReference type="Proteomes" id="UP000266389">
    <property type="component" value="Unassembled WGS sequence"/>
</dbReference>
<dbReference type="Pfam" id="PF13715">
    <property type="entry name" value="CarbopepD_reg_2"/>
    <property type="match status" value="1"/>
</dbReference>
<dbReference type="InterPro" id="IPR039426">
    <property type="entry name" value="TonB-dep_rcpt-like"/>
</dbReference>
<dbReference type="InterPro" id="IPR008969">
    <property type="entry name" value="CarboxyPept-like_regulatory"/>
</dbReference>
<comment type="caution">
    <text evidence="5">The sequence shown here is derived from an EMBL/GenBank/DDBJ whole genome shotgun (WGS) entry which is preliminary data.</text>
</comment>
<keyword evidence="2" id="KW-0813">Transport</keyword>
<keyword evidence="2" id="KW-1134">Transmembrane beta strand</keyword>
<feature type="domain" description="TonB-dependent receptor plug" evidence="4">
    <location>
        <begin position="120"/>
        <end position="224"/>
    </location>
</feature>
<feature type="chain" id="PRO_5017255448" description="TonB-dependent receptor plug domain-containing protein" evidence="3">
    <location>
        <begin position="20"/>
        <end position="511"/>
    </location>
</feature>
<dbReference type="GO" id="GO:0015344">
    <property type="term" value="F:siderophore uptake transmembrane transporter activity"/>
    <property type="evidence" value="ECO:0007669"/>
    <property type="project" value="TreeGrafter"/>
</dbReference>
<comment type="similarity">
    <text evidence="2">Belongs to the TonB-dependent receptor family.</text>
</comment>
<dbReference type="EMBL" id="PHFL01000028">
    <property type="protein sequence ID" value="RFM24706.1"/>
    <property type="molecule type" value="Genomic_DNA"/>
</dbReference>
<comment type="subcellular location">
    <subcellularLocation>
        <location evidence="2">Cell outer membrane</location>
        <topology evidence="2">Multi-pass membrane protein</topology>
    </subcellularLocation>
</comment>
<name>A0A395M1S1_9BACT</name>
<dbReference type="Gene3D" id="2.60.40.1120">
    <property type="entry name" value="Carboxypeptidase-like, regulatory domain"/>
    <property type="match status" value="1"/>
</dbReference>
<evidence type="ECO:0000256" key="3">
    <source>
        <dbReference type="SAM" id="SignalP"/>
    </source>
</evidence>
<dbReference type="GO" id="GO:0044718">
    <property type="term" value="P:siderophore transmembrane transport"/>
    <property type="evidence" value="ECO:0007669"/>
    <property type="project" value="TreeGrafter"/>
</dbReference>
<gene>
    <name evidence="5" type="ORF">D0433_04230</name>
</gene>
<keyword evidence="2" id="KW-0998">Cell outer membrane</keyword>
<dbReference type="InterPro" id="IPR037066">
    <property type="entry name" value="Plug_dom_sf"/>
</dbReference>
<dbReference type="AlphaFoldDB" id="A0A395M1S1"/>
<feature type="signal peptide" evidence="3">
    <location>
        <begin position="1"/>
        <end position="19"/>
    </location>
</feature>
<dbReference type="InterPro" id="IPR012910">
    <property type="entry name" value="Plug_dom"/>
</dbReference>
<evidence type="ECO:0000256" key="2">
    <source>
        <dbReference type="PROSITE-ProRule" id="PRU01360"/>
    </source>
</evidence>
<dbReference type="PANTHER" id="PTHR30069">
    <property type="entry name" value="TONB-DEPENDENT OUTER MEMBRANE RECEPTOR"/>
    <property type="match status" value="1"/>
</dbReference>
<evidence type="ECO:0000313" key="5">
    <source>
        <dbReference type="EMBL" id="RFM24706.1"/>
    </source>
</evidence>
<reference evidence="5 6" key="1">
    <citation type="journal article" date="2011" name="ISME J.">
        <title>Community ecology of hot spring cyanobacterial mats: predominant populations and their functional potential.</title>
        <authorList>
            <person name="Klatt C.G."/>
            <person name="Wood J.M."/>
            <person name="Rusch D.B."/>
            <person name="Bateson M.M."/>
            <person name="Hamamura N."/>
            <person name="Heidelberg J.F."/>
            <person name="Grossman A.R."/>
            <person name="Bhaya D."/>
            <person name="Cohan F.M."/>
            <person name="Kuhl M."/>
            <person name="Bryant D.A."/>
            <person name="Ward D.M."/>
        </authorList>
    </citation>
    <scope>NUCLEOTIDE SEQUENCE [LARGE SCALE GENOMIC DNA]</scope>
    <source>
        <strain evidence="5">OS</strain>
    </source>
</reference>
<dbReference type="PROSITE" id="PS52016">
    <property type="entry name" value="TONB_DEPENDENT_REC_3"/>
    <property type="match status" value="1"/>
</dbReference>
<accession>A0A395M1S1</accession>
<dbReference type="Pfam" id="PF07715">
    <property type="entry name" value="Plug"/>
    <property type="match status" value="1"/>
</dbReference>
<keyword evidence="2" id="KW-0472">Membrane</keyword>